<feature type="compositionally biased region" description="Polar residues" evidence="1">
    <location>
        <begin position="71"/>
        <end position="100"/>
    </location>
</feature>
<evidence type="ECO:0000256" key="1">
    <source>
        <dbReference type="SAM" id="MobiDB-lite"/>
    </source>
</evidence>
<dbReference type="EMBL" id="ML120531">
    <property type="protein sequence ID" value="RPA90293.1"/>
    <property type="molecule type" value="Genomic_DNA"/>
</dbReference>
<reference evidence="3 4" key="1">
    <citation type="journal article" date="2018" name="Nat. Ecol. Evol.">
        <title>Pezizomycetes genomes reveal the molecular basis of ectomycorrhizal truffle lifestyle.</title>
        <authorList>
            <person name="Murat C."/>
            <person name="Payen T."/>
            <person name="Noel B."/>
            <person name="Kuo A."/>
            <person name="Morin E."/>
            <person name="Chen J."/>
            <person name="Kohler A."/>
            <person name="Krizsan K."/>
            <person name="Balestrini R."/>
            <person name="Da Silva C."/>
            <person name="Montanini B."/>
            <person name="Hainaut M."/>
            <person name="Levati E."/>
            <person name="Barry K.W."/>
            <person name="Belfiori B."/>
            <person name="Cichocki N."/>
            <person name="Clum A."/>
            <person name="Dockter R.B."/>
            <person name="Fauchery L."/>
            <person name="Guy J."/>
            <person name="Iotti M."/>
            <person name="Le Tacon F."/>
            <person name="Lindquist E.A."/>
            <person name="Lipzen A."/>
            <person name="Malagnac F."/>
            <person name="Mello A."/>
            <person name="Molinier V."/>
            <person name="Miyauchi S."/>
            <person name="Poulain J."/>
            <person name="Riccioni C."/>
            <person name="Rubini A."/>
            <person name="Sitrit Y."/>
            <person name="Splivallo R."/>
            <person name="Traeger S."/>
            <person name="Wang M."/>
            <person name="Zifcakova L."/>
            <person name="Wipf D."/>
            <person name="Zambonelli A."/>
            <person name="Paolocci F."/>
            <person name="Nowrousian M."/>
            <person name="Ottonello S."/>
            <person name="Baldrian P."/>
            <person name="Spatafora J.W."/>
            <person name="Henrissat B."/>
            <person name="Nagy L.G."/>
            <person name="Aury J.M."/>
            <person name="Wincker P."/>
            <person name="Grigoriev I.V."/>
            <person name="Bonfante P."/>
            <person name="Martin F.M."/>
        </authorList>
    </citation>
    <scope>NUCLEOTIDE SEQUENCE [LARGE SCALE GENOMIC DNA]</scope>
    <source>
        <strain evidence="3 4">120613-1</strain>
    </source>
</reference>
<evidence type="ECO:0000313" key="4">
    <source>
        <dbReference type="Proteomes" id="UP000276215"/>
    </source>
</evidence>
<feature type="region of interest" description="Disordered" evidence="1">
    <location>
        <begin position="71"/>
        <end position="113"/>
    </location>
</feature>
<evidence type="ECO:0000313" key="3">
    <source>
        <dbReference type="EMBL" id="RPA90293.1"/>
    </source>
</evidence>
<feature type="transmembrane region" description="Helical" evidence="2">
    <location>
        <begin position="27"/>
        <end position="47"/>
    </location>
</feature>
<dbReference type="Proteomes" id="UP000276215">
    <property type="component" value="Unassembled WGS sequence"/>
</dbReference>
<feature type="compositionally biased region" description="Low complexity" evidence="1">
    <location>
        <begin position="101"/>
        <end position="113"/>
    </location>
</feature>
<name>A0A3N4IVQ0_9PEZI</name>
<proteinExistence type="predicted"/>
<sequence length="113" mass="12765">MCVTLTLISRYSLQDGQNLYNTAISNIMFYFIVPLLYSIGSSLFQALPQKYKKKTKKKHLQIYPKLLHPTISPTTPIPNKQNSIRSPQPNIPTFTLCQTPNTDNSTNTSSTSK</sequence>
<keyword evidence="2" id="KW-0812">Transmembrane</keyword>
<accession>A0A3N4IVQ0</accession>
<gene>
    <name evidence="3" type="ORF">L873DRAFT_467232</name>
</gene>
<keyword evidence="2" id="KW-1133">Transmembrane helix</keyword>
<protein>
    <submittedName>
        <fullName evidence="3">Uncharacterized protein</fullName>
    </submittedName>
</protein>
<evidence type="ECO:0000256" key="2">
    <source>
        <dbReference type="SAM" id="Phobius"/>
    </source>
</evidence>
<organism evidence="3 4">
    <name type="scientific">Choiromyces venosus 120613-1</name>
    <dbReference type="NCBI Taxonomy" id="1336337"/>
    <lineage>
        <taxon>Eukaryota</taxon>
        <taxon>Fungi</taxon>
        <taxon>Dikarya</taxon>
        <taxon>Ascomycota</taxon>
        <taxon>Pezizomycotina</taxon>
        <taxon>Pezizomycetes</taxon>
        <taxon>Pezizales</taxon>
        <taxon>Tuberaceae</taxon>
        <taxon>Choiromyces</taxon>
    </lineage>
</organism>
<keyword evidence="4" id="KW-1185">Reference proteome</keyword>
<keyword evidence="2" id="KW-0472">Membrane</keyword>
<dbReference type="AlphaFoldDB" id="A0A3N4IVQ0"/>